<feature type="region of interest" description="Disordered" evidence="1">
    <location>
        <begin position="1"/>
        <end position="33"/>
    </location>
</feature>
<dbReference type="Proteomes" id="UP000627205">
    <property type="component" value="Unassembled WGS sequence"/>
</dbReference>
<keyword evidence="3" id="KW-1185">Reference proteome</keyword>
<sequence length="66" mass="7347">MVTPVANCDSASRKWRVSDAEDEDIADDGREEEIDIDDPGNFIHYAQNGACLAVHMMTMTGFRKIS</sequence>
<comment type="caution">
    <text evidence="2">The sequence shown here is derived from an EMBL/GenBank/DDBJ whole genome shotgun (WGS) entry which is preliminary data.</text>
</comment>
<accession>A0A8J3AXW5</accession>
<evidence type="ECO:0000256" key="1">
    <source>
        <dbReference type="SAM" id="MobiDB-lite"/>
    </source>
</evidence>
<protein>
    <submittedName>
        <fullName evidence="2">Uncharacterized protein</fullName>
    </submittedName>
</protein>
<evidence type="ECO:0000313" key="2">
    <source>
        <dbReference type="EMBL" id="GGI54161.1"/>
    </source>
</evidence>
<gene>
    <name evidence="2" type="ORF">GCM10011430_13350</name>
</gene>
<dbReference type="AlphaFoldDB" id="A0A8J3AXW5"/>
<name>A0A8J3AXW5_9BURK</name>
<feature type="compositionally biased region" description="Acidic residues" evidence="1">
    <location>
        <begin position="20"/>
        <end position="33"/>
    </location>
</feature>
<reference evidence="2" key="2">
    <citation type="submission" date="2020-09" db="EMBL/GenBank/DDBJ databases">
        <authorList>
            <person name="Sun Q."/>
            <person name="Sedlacek I."/>
        </authorList>
    </citation>
    <scope>NUCLEOTIDE SEQUENCE</scope>
    <source>
        <strain evidence="2">CCM 7664</strain>
    </source>
</reference>
<proteinExistence type="predicted"/>
<dbReference type="EMBL" id="BMDP01000002">
    <property type="protein sequence ID" value="GGI54161.1"/>
    <property type="molecule type" value="Genomic_DNA"/>
</dbReference>
<evidence type="ECO:0000313" key="3">
    <source>
        <dbReference type="Proteomes" id="UP000627205"/>
    </source>
</evidence>
<reference evidence="2" key="1">
    <citation type="journal article" date="2014" name="Int. J. Syst. Evol. Microbiol.">
        <title>Complete genome sequence of Corynebacterium casei LMG S-19264T (=DSM 44701T), isolated from a smear-ripened cheese.</title>
        <authorList>
            <consortium name="US DOE Joint Genome Institute (JGI-PGF)"/>
            <person name="Walter F."/>
            <person name="Albersmeier A."/>
            <person name="Kalinowski J."/>
            <person name="Ruckert C."/>
        </authorList>
    </citation>
    <scope>NUCLEOTIDE SEQUENCE</scope>
    <source>
        <strain evidence="2">CCM 7664</strain>
    </source>
</reference>
<organism evidence="2 3">
    <name type="scientific">Oxalicibacterium solurbis</name>
    <dbReference type="NCBI Taxonomy" id="69280"/>
    <lineage>
        <taxon>Bacteria</taxon>
        <taxon>Pseudomonadati</taxon>
        <taxon>Pseudomonadota</taxon>
        <taxon>Betaproteobacteria</taxon>
        <taxon>Burkholderiales</taxon>
        <taxon>Oxalobacteraceae</taxon>
        <taxon>Oxalicibacterium</taxon>
    </lineage>
</organism>